<evidence type="ECO:0000256" key="8">
    <source>
        <dbReference type="ARBA" id="ARBA00023012"/>
    </source>
</evidence>
<keyword evidence="7" id="KW-0067">ATP-binding</keyword>
<dbReference type="InterPro" id="IPR036097">
    <property type="entry name" value="HisK_dim/P_sf"/>
</dbReference>
<keyword evidence="5" id="KW-0547">Nucleotide-binding</keyword>
<dbReference type="AlphaFoldDB" id="A8ZYR4"/>
<dbReference type="Pfam" id="PF12729">
    <property type="entry name" value="4HB_MCP_1"/>
    <property type="match status" value="1"/>
</dbReference>
<dbReference type="Pfam" id="PF02518">
    <property type="entry name" value="HATPase_c"/>
    <property type="match status" value="1"/>
</dbReference>
<evidence type="ECO:0000256" key="2">
    <source>
        <dbReference type="ARBA" id="ARBA00012438"/>
    </source>
</evidence>
<dbReference type="InterPro" id="IPR024478">
    <property type="entry name" value="HlyB_4HB_MCP"/>
</dbReference>
<keyword evidence="6 12" id="KW-0418">Kinase</keyword>
<dbReference type="SMART" id="SM00388">
    <property type="entry name" value="HisKA"/>
    <property type="match status" value="1"/>
</dbReference>
<evidence type="ECO:0000259" key="11">
    <source>
        <dbReference type="PROSITE" id="PS50109"/>
    </source>
</evidence>
<evidence type="ECO:0000256" key="9">
    <source>
        <dbReference type="SAM" id="Coils"/>
    </source>
</evidence>
<dbReference type="SUPFAM" id="SSF47384">
    <property type="entry name" value="Homodimeric domain of signal transducing histidine kinase"/>
    <property type="match status" value="1"/>
</dbReference>
<evidence type="ECO:0000313" key="12">
    <source>
        <dbReference type="EMBL" id="ABW67169.1"/>
    </source>
</evidence>
<keyword evidence="10" id="KW-1133">Transmembrane helix</keyword>
<dbReference type="EC" id="2.7.13.3" evidence="2"/>
<evidence type="ECO:0000256" key="1">
    <source>
        <dbReference type="ARBA" id="ARBA00000085"/>
    </source>
</evidence>
<organism evidence="12 13">
    <name type="scientific">Desulfosudis oleivorans (strain DSM 6200 / JCM 39069 / Hxd3)</name>
    <name type="common">Desulfococcus oleovorans</name>
    <dbReference type="NCBI Taxonomy" id="96561"/>
    <lineage>
        <taxon>Bacteria</taxon>
        <taxon>Pseudomonadati</taxon>
        <taxon>Thermodesulfobacteriota</taxon>
        <taxon>Desulfobacteria</taxon>
        <taxon>Desulfobacterales</taxon>
        <taxon>Desulfosudaceae</taxon>
        <taxon>Desulfosudis</taxon>
    </lineage>
</organism>
<accession>A8ZYR4</accession>
<evidence type="ECO:0000256" key="6">
    <source>
        <dbReference type="ARBA" id="ARBA00022777"/>
    </source>
</evidence>
<evidence type="ECO:0000313" key="13">
    <source>
        <dbReference type="Proteomes" id="UP000008561"/>
    </source>
</evidence>
<keyword evidence="9" id="KW-0175">Coiled coil</keyword>
<feature type="transmembrane region" description="Helical" evidence="10">
    <location>
        <begin position="15"/>
        <end position="37"/>
    </location>
</feature>
<dbReference type="InterPro" id="IPR036890">
    <property type="entry name" value="HATPase_C_sf"/>
</dbReference>
<name>A8ZYR4_DESOH</name>
<dbReference type="InterPro" id="IPR004358">
    <property type="entry name" value="Sig_transdc_His_kin-like_C"/>
</dbReference>
<dbReference type="Pfam" id="PF00512">
    <property type="entry name" value="HisKA"/>
    <property type="match status" value="1"/>
</dbReference>
<dbReference type="InterPro" id="IPR003661">
    <property type="entry name" value="HisK_dim/P_dom"/>
</dbReference>
<dbReference type="Gene3D" id="1.10.287.130">
    <property type="match status" value="1"/>
</dbReference>
<dbReference type="HOGENOM" id="CLU_000445_89_29_7"/>
<dbReference type="InterPro" id="IPR003594">
    <property type="entry name" value="HATPase_dom"/>
</dbReference>
<evidence type="ECO:0000256" key="7">
    <source>
        <dbReference type="ARBA" id="ARBA00022840"/>
    </source>
</evidence>
<dbReference type="SMART" id="SM00387">
    <property type="entry name" value="HATPase_c"/>
    <property type="match status" value="1"/>
</dbReference>
<feature type="transmembrane region" description="Helical" evidence="10">
    <location>
        <begin position="185"/>
        <end position="206"/>
    </location>
</feature>
<protein>
    <recommendedName>
        <fullName evidence="2">histidine kinase</fullName>
        <ecNumber evidence="2">2.7.13.3</ecNumber>
    </recommendedName>
</protein>
<proteinExistence type="predicted"/>
<dbReference type="RefSeq" id="WP_012174786.1">
    <property type="nucleotide sequence ID" value="NC_009943.1"/>
</dbReference>
<dbReference type="InterPro" id="IPR005467">
    <property type="entry name" value="His_kinase_dom"/>
</dbReference>
<keyword evidence="3" id="KW-0597">Phosphoprotein</keyword>
<dbReference type="EMBL" id="CP000859">
    <property type="protein sequence ID" value="ABW67169.1"/>
    <property type="molecule type" value="Genomic_DNA"/>
</dbReference>
<dbReference type="Proteomes" id="UP000008561">
    <property type="component" value="Chromosome"/>
</dbReference>
<feature type="coiled-coil region" evidence="9">
    <location>
        <begin position="243"/>
        <end position="270"/>
    </location>
</feature>
<dbReference type="STRING" id="96561.Dole_1365"/>
<reference evidence="12 13" key="1">
    <citation type="submission" date="2007-10" db="EMBL/GenBank/DDBJ databases">
        <title>Complete sequence of Desulfococcus oleovorans Hxd3.</title>
        <authorList>
            <consortium name="US DOE Joint Genome Institute"/>
            <person name="Copeland A."/>
            <person name="Lucas S."/>
            <person name="Lapidus A."/>
            <person name="Barry K."/>
            <person name="Glavina del Rio T."/>
            <person name="Dalin E."/>
            <person name="Tice H."/>
            <person name="Pitluck S."/>
            <person name="Kiss H."/>
            <person name="Brettin T."/>
            <person name="Bruce D."/>
            <person name="Detter J.C."/>
            <person name="Han C."/>
            <person name="Schmutz J."/>
            <person name="Larimer F."/>
            <person name="Land M."/>
            <person name="Hauser L."/>
            <person name="Kyrpides N."/>
            <person name="Kim E."/>
            <person name="Wawrik B."/>
            <person name="Richardson P."/>
        </authorList>
    </citation>
    <scope>NUCLEOTIDE SEQUENCE [LARGE SCALE GENOMIC DNA]</scope>
    <source>
        <strain evidence="13">DSM 6200 / JCM 39069 / Hxd3</strain>
    </source>
</reference>
<dbReference type="GO" id="GO:0000155">
    <property type="term" value="F:phosphorelay sensor kinase activity"/>
    <property type="evidence" value="ECO:0007669"/>
    <property type="project" value="InterPro"/>
</dbReference>
<comment type="catalytic activity">
    <reaction evidence="1">
        <text>ATP + protein L-histidine = ADP + protein N-phospho-L-histidine.</text>
        <dbReference type="EC" id="2.7.13.3"/>
    </reaction>
</comment>
<dbReference type="OrthoDB" id="9781147at2"/>
<evidence type="ECO:0000256" key="5">
    <source>
        <dbReference type="ARBA" id="ARBA00022741"/>
    </source>
</evidence>
<dbReference type="Gene3D" id="3.30.565.10">
    <property type="entry name" value="Histidine kinase-like ATPase, C-terminal domain"/>
    <property type="match status" value="1"/>
</dbReference>
<dbReference type="GO" id="GO:0005524">
    <property type="term" value="F:ATP binding"/>
    <property type="evidence" value="ECO:0007669"/>
    <property type="project" value="UniProtKB-KW"/>
</dbReference>
<keyword evidence="4" id="KW-0808">Transferase</keyword>
<dbReference type="eggNOG" id="COG4191">
    <property type="taxonomic scope" value="Bacteria"/>
</dbReference>
<feature type="domain" description="Histidine kinase" evidence="11">
    <location>
        <begin position="279"/>
        <end position="491"/>
    </location>
</feature>
<gene>
    <name evidence="12" type="ordered locus">Dole_1365</name>
</gene>
<dbReference type="CDD" id="cd00082">
    <property type="entry name" value="HisKA"/>
    <property type="match status" value="1"/>
</dbReference>
<keyword evidence="10" id="KW-0812">Transmembrane</keyword>
<dbReference type="PANTHER" id="PTHR43065">
    <property type="entry name" value="SENSOR HISTIDINE KINASE"/>
    <property type="match status" value="1"/>
</dbReference>
<dbReference type="PANTHER" id="PTHR43065:SF10">
    <property type="entry name" value="PEROXIDE STRESS-ACTIVATED HISTIDINE KINASE MAK3"/>
    <property type="match status" value="1"/>
</dbReference>
<keyword evidence="13" id="KW-1185">Reference proteome</keyword>
<sequence length="496" mass="55919">MTKNPFRRLTLFTRIMINLVLLMVIVVAMGATTMWYAKRFNALLFNVTGESMDLLQAARQMETALANQKGNVTYYFLDGDPKWLIQLETHRKEFADWMATAVEHEQNPERRQLLKAIQQHHDRYVEGKNRVIALYQAGDRKKGEALHWDVREQFFTLNKLCADYRHLNDLYIRDIRKKSEETLDAVFAVTVILVILELFLGALFVFNLTRQVLLPIRVLSQAASDQAEPGTGGNEVRALADSVHGLMDNVKRAKDELRQSREMLLSSEKMALVGRLASVVAHSIRNPMTSINMRLFSLQRNLSLSSSQKEDLDVVADEMRRLDNIVRNFLEFSRPHKLKKQLVDISQVIDTSIDLLSYKLDLYGITVVREKQPGGISVEADPGLIKEVFVNLIVNACEAMEEGGRIKIAETIIVTGKMGKAVVINVIDNGPGIPEEMQERILKPFETSKADGTGLGLFVAARTIEEHGGSLEFTSAVGQGTTFTITLPVYQQEART</sequence>
<keyword evidence="8" id="KW-0902">Two-component regulatory system</keyword>
<dbReference type="KEGG" id="dol:Dole_1365"/>
<dbReference type="CDD" id="cd00075">
    <property type="entry name" value="HATPase"/>
    <property type="match status" value="1"/>
</dbReference>
<evidence type="ECO:0000256" key="3">
    <source>
        <dbReference type="ARBA" id="ARBA00022553"/>
    </source>
</evidence>
<evidence type="ECO:0000256" key="10">
    <source>
        <dbReference type="SAM" id="Phobius"/>
    </source>
</evidence>
<dbReference type="PROSITE" id="PS50109">
    <property type="entry name" value="HIS_KIN"/>
    <property type="match status" value="1"/>
</dbReference>
<keyword evidence="10" id="KW-0472">Membrane</keyword>
<evidence type="ECO:0000256" key="4">
    <source>
        <dbReference type="ARBA" id="ARBA00022679"/>
    </source>
</evidence>
<dbReference type="PRINTS" id="PR00344">
    <property type="entry name" value="BCTRLSENSOR"/>
</dbReference>
<dbReference type="SUPFAM" id="SSF55874">
    <property type="entry name" value="ATPase domain of HSP90 chaperone/DNA topoisomerase II/histidine kinase"/>
    <property type="match status" value="1"/>
</dbReference>